<sequence>KGGTVTIEFEYEKIHKRCFHCLRLSHEKAKCPYIKRGANRTQQAVEPARVEKRGPTISEPLSGPPGFPVLFPELSGEDRKMAMLYISHADPTERLARIERVRQGIADNLASSSVHLTRITKELDKGKGHVYSYMELLASQQGGTSLQIAAPLNIGGDRSEKESESSDSMSSAFSAPIAQMGFQLGPSSEGRVTGSSGANRGQRRRLHSWRRKVAGKDLNAPALPALRNEEETSLNSKRKAVRSLFVTEDANSILNMKVERHKPATLLWGFTSHGNYSSQSDQNPILNLDLATAHPIIWQAPPLGMIKCNIGVSWLHQFKITAIDGVEPRLCPSCKKLHSFENCSKRHFRAPLPILYRKGWTFMATSGDC</sequence>
<name>A0ABQ8DNX9_BRANA</name>
<gene>
    <name evidence="3" type="ORF">HID58_016170</name>
</gene>
<proteinExistence type="predicted"/>
<evidence type="ECO:0000256" key="1">
    <source>
        <dbReference type="SAM" id="MobiDB-lite"/>
    </source>
</evidence>
<dbReference type="Proteomes" id="UP000824890">
    <property type="component" value="Unassembled WGS sequence"/>
</dbReference>
<dbReference type="InterPro" id="IPR025836">
    <property type="entry name" value="Zn_knuckle_CX2CX4HX4C"/>
</dbReference>
<evidence type="ECO:0000259" key="2">
    <source>
        <dbReference type="Pfam" id="PF14392"/>
    </source>
</evidence>
<dbReference type="Pfam" id="PF14392">
    <property type="entry name" value="zf-CCHC_4"/>
    <property type="match status" value="1"/>
</dbReference>
<evidence type="ECO:0000313" key="4">
    <source>
        <dbReference type="Proteomes" id="UP000824890"/>
    </source>
</evidence>
<organism evidence="3 4">
    <name type="scientific">Brassica napus</name>
    <name type="common">Rape</name>
    <dbReference type="NCBI Taxonomy" id="3708"/>
    <lineage>
        <taxon>Eukaryota</taxon>
        <taxon>Viridiplantae</taxon>
        <taxon>Streptophyta</taxon>
        <taxon>Embryophyta</taxon>
        <taxon>Tracheophyta</taxon>
        <taxon>Spermatophyta</taxon>
        <taxon>Magnoliopsida</taxon>
        <taxon>eudicotyledons</taxon>
        <taxon>Gunneridae</taxon>
        <taxon>Pentapetalae</taxon>
        <taxon>rosids</taxon>
        <taxon>malvids</taxon>
        <taxon>Brassicales</taxon>
        <taxon>Brassicaceae</taxon>
        <taxon>Brassiceae</taxon>
        <taxon>Brassica</taxon>
    </lineage>
</organism>
<comment type="caution">
    <text evidence="3">The sequence shown here is derived from an EMBL/GenBank/DDBJ whole genome shotgun (WGS) entry which is preliminary data.</text>
</comment>
<feature type="non-terminal residue" evidence="3">
    <location>
        <position position="369"/>
    </location>
</feature>
<feature type="compositionally biased region" description="Basic residues" evidence="1">
    <location>
        <begin position="201"/>
        <end position="211"/>
    </location>
</feature>
<protein>
    <recommendedName>
        <fullName evidence="2">Zinc knuckle CX2CX4HX4C domain-containing protein</fullName>
    </recommendedName>
</protein>
<dbReference type="EMBL" id="JAGKQM010000004">
    <property type="protein sequence ID" value="KAH0930443.1"/>
    <property type="molecule type" value="Genomic_DNA"/>
</dbReference>
<feature type="domain" description="Zinc knuckle CX2CX4HX4C" evidence="2">
    <location>
        <begin position="2"/>
        <end position="33"/>
    </location>
</feature>
<accession>A0ABQ8DNX9</accession>
<keyword evidence="4" id="KW-1185">Reference proteome</keyword>
<feature type="non-terminal residue" evidence="3">
    <location>
        <position position="1"/>
    </location>
</feature>
<reference evidence="3 4" key="1">
    <citation type="submission" date="2021-05" db="EMBL/GenBank/DDBJ databases">
        <title>Genome Assembly of Synthetic Allotetraploid Brassica napus Reveals Homoeologous Exchanges between Subgenomes.</title>
        <authorList>
            <person name="Davis J.T."/>
        </authorList>
    </citation>
    <scope>NUCLEOTIDE SEQUENCE [LARGE SCALE GENOMIC DNA]</scope>
    <source>
        <strain evidence="4">cv. Da-Ae</strain>
        <tissue evidence="3">Seedling</tissue>
    </source>
</reference>
<feature type="region of interest" description="Disordered" evidence="1">
    <location>
        <begin position="184"/>
        <end position="211"/>
    </location>
</feature>
<evidence type="ECO:0000313" key="3">
    <source>
        <dbReference type="EMBL" id="KAH0930443.1"/>
    </source>
</evidence>